<feature type="compositionally biased region" description="Pro residues" evidence="1">
    <location>
        <begin position="123"/>
        <end position="132"/>
    </location>
</feature>
<feature type="region of interest" description="Disordered" evidence="1">
    <location>
        <begin position="182"/>
        <end position="217"/>
    </location>
</feature>
<feature type="region of interest" description="Disordered" evidence="1">
    <location>
        <begin position="74"/>
        <end position="163"/>
    </location>
</feature>
<feature type="compositionally biased region" description="Acidic residues" evidence="1">
    <location>
        <begin position="558"/>
        <end position="567"/>
    </location>
</feature>
<dbReference type="Proteomes" id="UP000070501">
    <property type="component" value="Unassembled WGS sequence"/>
</dbReference>
<feature type="compositionally biased region" description="Basic and acidic residues" evidence="1">
    <location>
        <begin position="508"/>
        <end position="518"/>
    </location>
</feature>
<feature type="compositionally biased region" description="Polar residues" evidence="1">
    <location>
        <begin position="182"/>
        <end position="211"/>
    </location>
</feature>
<accession>A0A136ILB9</accession>
<evidence type="ECO:0000313" key="3">
    <source>
        <dbReference type="EMBL" id="KXJ85654.1"/>
    </source>
</evidence>
<keyword evidence="2" id="KW-0812">Transmembrane</keyword>
<proteinExistence type="predicted"/>
<feature type="compositionally biased region" description="Acidic residues" evidence="1">
    <location>
        <begin position="519"/>
        <end position="528"/>
    </location>
</feature>
<evidence type="ECO:0000256" key="2">
    <source>
        <dbReference type="SAM" id="Phobius"/>
    </source>
</evidence>
<feature type="transmembrane region" description="Helical" evidence="2">
    <location>
        <begin position="222"/>
        <end position="243"/>
    </location>
</feature>
<dbReference type="EMBL" id="KQ964277">
    <property type="protein sequence ID" value="KXJ85654.1"/>
    <property type="molecule type" value="Genomic_DNA"/>
</dbReference>
<evidence type="ECO:0000256" key="1">
    <source>
        <dbReference type="SAM" id="MobiDB-lite"/>
    </source>
</evidence>
<reference evidence="4" key="1">
    <citation type="submission" date="2016-02" db="EMBL/GenBank/DDBJ databases">
        <title>Draft genome sequence of Microdochium bolleyi, a fungal endophyte of beachgrass.</title>
        <authorList>
            <consortium name="DOE Joint Genome Institute"/>
            <person name="David A.S."/>
            <person name="May G."/>
            <person name="Haridas S."/>
            <person name="Lim J."/>
            <person name="Wang M."/>
            <person name="Labutti K."/>
            <person name="Lipzen A."/>
            <person name="Barry K."/>
            <person name="Grigoriev I.V."/>
        </authorList>
    </citation>
    <scope>NUCLEOTIDE SEQUENCE [LARGE SCALE GENOMIC DNA]</scope>
    <source>
        <strain evidence="4">J235TASD1</strain>
    </source>
</reference>
<feature type="compositionally biased region" description="Acidic residues" evidence="1">
    <location>
        <begin position="575"/>
        <end position="587"/>
    </location>
</feature>
<organism evidence="3 4">
    <name type="scientific">Microdochium bolleyi</name>
    <dbReference type="NCBI Taxonomy" id="196109"/>
    <lineage>
        <taxon>Eukaryota</taxon>
        <taxon>Fungi</taxon>
        <taxon>Dikarya</taxon>
        <taxon>Ascomycota</taxon>
        <taxon>Pezizomycotina</taxon>
        <taxon>Sordariomycetes</taxon>
        <taxon>Xylariomycetidae</taxon>
        <taxon>Xylariales</taxon>
        <taxon>Microdochiaceae</taxon>
        <taxon>Microdochium</taxon>
    </lineage>
</organism>
<protein>
    <submittedName>
        <fullName evidence="3">Uncharacterized protein</fullName>
    </submittedName>
</protein>
<feature type="compositionally biased region" description="Low complexity" evidence="1">
    <location>
        <begin position="474"/>
        <end position="490"/>
    </location>
</feature>
<sequence>MPLNNHNQRLEKTMHTISYASNNSYFRDVQHGSRTESNTKIAIETSTQAQPGSPADHILVPLNTGDQLLSNDVATEDTMSPGAPEHCEDQAETEPLSVHTSIGLQTPGNAETSMLNTAQNPGQDPPQDPLQSPPQHLAQNPGHASGYISDTAQANARPPEPFQQATAQGEINSNHDESALQTYNQSQHHSQNTNHPQQFSVRQEEPGTSSAPAKKSSRTDNLLALGAGMVAGAAIGAAGYAAYKKLQGDGEGRVQDARDSDNDSVLSWVSSISSRSHSSEPNSVAGQGDQMELDYEQGTDAQTKSEGFYEDQFTSWDQYNEYQVFPEEVGSRSYGGPDDESWTSDLPSDAGSKRGISPAASLYDENEYWRNSDPQDPDVKEVMSGSAQHSPISLSDYSAHGLQSPGIVQPFDWETNSDQNGDHGDPHRSVPPGSGEDHDVSDWGQGDGSVDGSVHGYDREYPDYDPEYLHSQFGDELGSDADSAAGALSEVEPSENGSALSGDEDDLMSQRDFSHAYESDDNPGDEDGSYSPGYDSDAQSDGFAGYGSQRDEYGAGDNIDDDDDSGEGEQAYESGGDDGGDGNDESQGEAYGYDGAQDNPEGAEDSGEDEQIDGPDYEGNDYGDADYGDDDDGFYEE</sequence>
<dbReference type="AlphaFoldDB" id="A0A136ILB9"/>
<feature type="compositionally biased region" description="Polar residues" evidence="1">
    <location>
        <begin position="98"/>
        <end position="118"/>
    </location>
</feature>
<keyword evidence="2" id="KW-0472">Membrane</keyword>
<feature type="compositionally biased region" description="Acidic residues" evidence="1">
    <location>
        <begin position="601"/>
        <end position="637"/>
    </location>
</feature>
<gene>
    <name evidence="3" type="ORF">Micbo1qcDRAFT_209809</name>
</gene>
<feature type="region of interest" description="Disordered" evidence="1">
    <location>
        <begin position="328"/>
        <end position="637"/>
    </location>
</feature>
<evidence type="ECO:0000313" key="4">
    <source>
        <dbReference type="Proteomes" id="UP000070501"/>
    </source>
</evidence>
<dbReference type="InParanoid" id="A0A136ILB9"/>
<feature type="compositionally biased region" description="Polar residues" evidence="1">
    <location>
        <begin position="385"/>
        <end position="396"/>
    </location>
</feature>
<name>A0A136ILB9_9PEZI</name>
<keyword evidence="4" id="KW-1185">Reference proteome</keyword>
<keyword evidence="2" id="KW-1133">Transmembrane helix</keyword>